<gene>
    <name evidence="2" type="ORF">A2870_01935</name>
</gene>
<dbReference type="EMBL" id="MFAZ01000040">
    <property type="protein sequence ID" value="OGD86541.1"/>
    <property type="molecule type" value="Genomic_DNA"/>
</dbReference>
<evidence type="ECO:0008006" key="4">
    <source>
        <dbReference type="Google" id="ProtNLM"/>
    </source>
</evidence>
<dbReference type="AlphaFoldDB" id="A0A1F5G3V1"/>
<dbReference type="SUPFAM" id="SSF50952">
    <property type="entry name" value="Soluble quinoprotein glucose dehydrogenase"/>
    <property type="match status" value="1"/>
</dbReference>
<dbReference type="STRING" id="1797711.A2870_01935"/>
<evidence type="ECO:0000256" key="1">
    <source>
        <dbReference type="SAM" id="Phobius"/>
    </source>
</evidence>
<keyword evidence="1" id="KW-0472">Membrane</keyword>
<organism evidence="2 3">
    <name type="scientific">Candidatus Curtissbacteria bacterium RIFCSPHIGHO2_01_FULL_41_11</name>
    <dbReference type="NCBI Taxonomy" id="1797711"/>
    <lineage>
        <taxon>Bacteria</taxon>
        <taxon>Candidatus Curtissiibacteriota</taxon>
    </lineage>
</organism>
<dbReference type="Proteomes" id="UP000179102">
    <property type="component" value="Unassembled WGS sequence"/>
</dbReference>
<name>A0A1F5G3V1_9BACT</name>
<accession>A0A1F5G3V1</accession>
<keyword evidence="1" id="KW-0812">Transmembrane</keyword>
<evidence type="ECO:0000313" key="3">
    <source>
        <dbReference type="Proteomes" id="UP000179102"/>
    </source>
</evidence>
<feature type="transmembrane region" description="Helical" evidence="1">
    <location>
        <begin position="291"/>
        <end position="310"/>
    </location>
</feature>
<keyword evidence="1" id="KW-1133">Transmembrane helix</keyword>
<sequence>MKDFLIQVEKISGVSDPDRACGIFTKRVSVSDGRVGTAVGAILVKSENKGDLAANVKDVFDLLVKKIEGAESEFLNVLESAKGAAGEYAKTRGLELSFVYTFFFEEVCYIAKAGENVKLLVFEPPKSLEITFESGSGPIGEGQIYLIATKKFLSIFDTEDLKQEAEVDFGDIIDGIATEIAGEEDQSEIGAAFINVKGPGNEKGEEDKKVGGEEIETVEEPTEVGAEEVAVDTSERTAEVAEVESVEQVNEAESTDLPRRANGGVFGAVFREFAKLRHGDIGAVLRLRRNVVILAILAFLILAGSVGYTLKQKSDQRKEMTLAGYLSSAASKLSEGEALMELNRSRAREVLVAADQEIKAALAVDGKNQKAQDLSSVITSRLKETEVSSNVSFSTVSEVSGSLAGLSISSKNLVGIGDGKIFVVDMRGGEVSGIEGVSGAERGAVFDNKAFVESSEKVARVDISSEESVDIIDAGSANDIGVFLGNVYLLYGDKISKYVPVEGGYSGPSEYLNSPISFGAKSRFAIDGSVWVTSGKQIFKFMRGQKEDFTISGLVDGTGDFGLIYTNSSLDNLYVVDTTNSALLVIGKDGIYKKVYQAPEFGRATGFVISDAEDEMFVAVGNKILRASL</sequence>
<comment type="caution">
    <text evidence="2">The sequence shown here is derived from an EMBL/GenBank/DDBJ whole genome shotgun (WGS) entry which is preliminary data.</text>
</comment>
<protein>
    <recommendedName>
        <fullName evidence="4">PPM-type phosphatase domain-containing protein</fullName>
    </recommendedName>
</protein>
<proteinExistence type="predicted"/>
<evidence type="ECO:0000313" key="2">
    <source>
        <dbReference type="EMBL" id="OGD86541.1"/>
    </source>
</evidence>
<reference evidence="2 3" key="1">
    <citation type="journal article" date="2016" name="Nat. Commun.">
        <title>Thousands of microbial genomes shed light on interconnected biogeochemical processes in an aquifer system.</title>
        <authorList>
            <person name="Anantharaman K."/>
            <person name="Brown C.T."/>
            <person name="Hug L.A."/>
            <person name="Sharon I."/>
            <person name="Castelle C.J."/>
            <person name="Probst A.J."/>
            <person name="Thomas B.C."/>
            <person name="Singh A."/>
            <person name="Wilkins M.J."/>
            <person name="Karaoz U."/>
            <person name="Brodie E.L."/>
            <person name="Williams K.H."/>
            <person name="Hubbard S.S."/>
            <person name="Banfield J.F."/>
        </authorList>
    </citation>
    <scope>NUCLEOTIDE SEQUENCE [LARGE SCALE GENOMIC DNA]</scope>
</reference>
<dbReference type="InterPro" id="IPR011041">
    <property type="entry name" value="Quinoprot_gluc/sorb_DH_b-prop"/>
</dbReference>